<reference evidence="1" key="1">
    <citation type="submission" date="2021-01" db="EMBL/GenBank/DDBJ databases">
        <authorList>
            <person name="Corre E."/>
            <person name="Pelletier E."/>
            <person name="Niang G."/>
            <person name="Scheremetjew M."/>
            <person name="Finn R."/>
            <person name="Kale V."/>
            <person name="Holt S."/>
            <person name="Cochrane G."/>
            <person name="Meng A."/>
            <person name="Brown T."/>
            <person name="Cohen L."/>
        </authorList>
    </citation>
    <scope>NUCLEOTIDE SEQUENCE</scope>
    <source>
        <strain evidence="1">CCMP1594</strain>
    </source>
</reference>
<gene>
    <name evidence="1" type="ORF">EGYM00163_LOCUS21181</name>
</gene>
<evidence type="ECO:0000313" key="1">
    <source>
        <dbReference type="EMBL" id="CAE0810047.1"/>
    </source>
</evidence>
<proteinExistence type="predicted"/>
<accession>A0A7S4FRJ9</accession>
<dbReference type="AlphaFoldDB" id="A0A7S4FRJ9"/>
<dbReference type="EMBL" id="HBJA01059843">
    <property type="protein sequence ID" value="CAE0810047.1"/>
    <property type="molecule type" value="Transcribed_RNA"/>
</dbReference>
<protein>
    <submittedName>
        <fullName evidence="1">Uncharacterized protein</fullName>
    </submittedName>
</protein>
<sequence>MTTRGRTGLCLVHRQLPSMGRPCDSGLLLLVLAWPGSICPAVNVSWPEHLSKEDFTAMPRASPSCTGTTGTQAPTNLWVWCTLHHYLSDGFSMMEQLLTFGSSNIVEVVEGLLVMAGDAAYT</sequence>
<organism evidence="1">
    <name type="scientific">Eutreptiella gymnastica</name>
    <dbReference type="NCBI Taxonomy" id="73025"/>
    <lineage>
        <taxon>Eukaryota</taxon>
        <taxon>Discoba</taxon>
        <taxon>Euglenozoa</taxon>
        <taxon>Euglenida</taxon>
        <taxon>Spirocuta</taxon>
        <taxon>Euglenophyceae</taxon>
        <taxon>Eutreptiales</taxon>
        <taxon>Eutreptiaceae</taxon>
        <taxon>Eutreptiella</taxon>
    </lineage>
</organism>
<name>A0A7S4FRJ9_9EUGL</name>